<feature type="compositionally biased region" description="Acidic residues" evidence="11">
    <location>
        <begin position="327"/>
        <end position="341"/>
    </location>
</feature>
<feature type="compositionally biased region" description="Basic residues" evidence="11">
    <location>
        <begin position="348"/>
        <end position="358"/>
    </location>
</feature>
<evidence type="ECO:0000256" key="1">
    <source>
        <dbReference type="ARBA" id="ARBA00004273"/>
    </source>
</evidence>
<dbReference type="GO" id="GO:0046872">
    <property type="term" value="F:metal ion binding"/>
    <property type="evidence" value="ECO:0007669"/>
    <property type="project" value="UniProtKB-KW"/>
</dbReference>
<dbReference type="InterPro" id="IPR046496">
    <property type="entry name" value="DUF6589"/>
</dbReference>
<dbReference type="InterPro" id="IPR000511">
    <property type="entry name" value="Holocyt_c/c1_synthase"/>
</dbReference>
<keyword evidence="14" id="KW-1185">Reference proteome</keyword>
<evidence type="ECO:0000313" key="14">
    <source>
        <dbReference type="Proteomes" id="UP001218218"/>
    </source>
</evidence>
<evidence type="ECO:0000256" key="4">
    <source>
        <dbReference type="ARBA" id="ARBA00022617"/>
    </source>
</evidence>
<evidence type="ECO:0000256" key="6">
    <source>
        <dbReference type="ARBA" id="ARBA00022792"/>
    </source>
</evidence>
<evidence type="ECO:0000256" key="8">
    <source>
        <dbReference type="ARBA" id="ARBA00023128"/>
    </source>
</evidence>
<evidence type="ECO:0000256" key="2">
    <source>
        <dbReference type="ARBA" id="ARBA00007255"/>
    </source>
</evidence>
<organism evidence="13 14">
    <name type="scientific">Mycena albidolilacea</name>
    <dbReference type="NCBI Taxonomy" id="1033008"/>
    <lineage>
        <taxon>Eukaryota</taxon>
        <taxon>Fungi</taxon>
        <taxon>Dikarya</taxon>
        <taxon>Basidiomycota</taxon>
        <taxon>Agaricomycotina</taxon>
        <taxon>Agaricomycetes</taxon>
        <taxon>Agaricomycetidae</taxon>
        <taxon>Agaricales</taxon>
        <taxon>Marasmiineae</taxon>
        <taxon>Mycenaceae</taxon>
        <taxon>Mycena</taxon>
    </lineage>
</organism>
<dbReference type="EC" id="4.4.1.17" evidence="3"/>
<sequence length="613" mass="69696">MWRGLRQDTVSSGTAATLIGLEDVTEEAMDSRPFIKNVEEKKRLNLTLDELVDDIDWNHLEGVGSGTAAGVWTKHVPSLRVHGRAVTKKFRVTYAKHHLRLRKSVVHPMRTTDIDEAPTTGVAAELHNLVVDQLRILGHWLQCWLIMICGDQLSIDRVRKIKMYMDKGDTPFDRHDWALPVIQLWHLKWNLQKAIFRLHWFEPTGKSILGLHHDVKLLTRNKFNPVKCDFYPAHHILEDRFEALMLDALRKKPASFTRQKQLYFSAKSNGPFKDITFEELDEFSHVVYRRYMCNDAYDDAQGDFPRDPKIHGPPTVPNAAPVPEPVVSDDEEEDSDPEDEPTTSNPSRSKKGKGSRSNKAKAAEAVNFSGGDQSLSTTINFIRMTFWYLEMCSAIAEGDIGRVFEVIKVLRFSFWGAGSTNYGNEMLELACNFLNAILNNYLVNTTGLLGHWLELDLLQEHYDFWIKSLFNSKSHSFDSKHLSEAVSLNIHGFSAIRDQFPRVFGFKKNQGTHKNSDTTNDLNALGVHYREDQIMQYIPGRSSHVVPNEYYAGFNILDGGKLAELLERTTRDGRAVQPEDGHMDNDDERLPANPITSGSQGVTNLTQFTVSEL</sequence>
<keyword evidence="8" id="KW-0496">Mitochondrion</keyword>
<gene>
    <name evidence="13" type="ORF">DFH08DRAFT_976105</name>
</gene>
<evidence type="ECO:0000256" key="7">
    <source>
        <dbReference type="ARBA" id="ARBA00023004"/>
    </source>
</evidence>
<keyword evidence="4" id="KW-0349">Heme</keyword>
<name>A0AAD7EAN7_9AGAR</name>
<feature type="region of interest" description="Disordered" evidence="11">
    <location>
        <begin position="302"/>
        <end position="358"/>
    </location>
</feature>
<keyword evidence="9" id="KW-0472">Membrane</keyword>
<protein>
    <recommendedName>
        <fullName evidence="3">holocytochrome-c synthase</fullName>
        <ecNumber evidence="3">4.4.1.17</ecNumber>
    </recommendedName>
</protein>
<dbReference type="Proteomes" id="UP001218218">
    <property type="component" value="Unassembled WGS sequence"/>
</dbReference>
<evidence type="ECO:0000313" key="13">
    <source>
        <dbReference type="EMBL" id="KAJ7306175.1"/>
    </source>
</evidence>
<proteinExistence type="inferred from homology"/>
<dbReference type="AlphaFoldDB" id="A0AAD7EAN7"/>
<comment type="caution">
    <text evidence="13">The sequence shown here is derived from an EMBL/GenBank/DDBJ whole genome shotgun (WGS) entry which is preliminary data.</text>
</comment>
<feature type="compositionally biased region" description="Pro residues" evidence="11">
    <location>
        <begin position="314"/>
        <end position="324"/>
    </location>
</feature>
<evidence type="ECO:0000256" key="11">
    <source>
        <dbReference type="SAM" id="MobiDB-lite"/>
    </source>
</evidence>
<dbReference type="PROSITE" id="PS00822">
    <property type="entry name" value="CYTO_HEME_LYASE_2"/>
    <property type="match status" value="1"/>
</dbReference>
<comment type="similarity">
    <text evidence="2">Belongs to the cytochrome c-type heme lyase family.</text>
</comment>
<feature type="compositionally biased region" description="Basic and acidic residues" evidence="11">
    <location>
        <begin position="571"/>
        <end position="590"/>
    </location>
</feature>
<keyword evidence="10" id="KW-0456">Lyase</keyword>
<evidence type="ECO:0000256" key="5">
    <source>
        <dbReference type="ARBA" id="ARBA00022723"/>
    </source>
</evidence>
<feature type="domain" description="DUF6589" evidence="12">
    <location>
        <begin position="42"/>
        <end position="513"/>
    </location>
</feature>
<accession>A0AAD7EAN7</accession>
<dbReference type="GO" id="GO:0004408">
    <property type="term" value="F:holocytochrome-c synthase activity"/>
    <property type="evidence" value="ECO:0007669"/>
    <property type="project" value="UniProtKB-EC"/>
</dbReference>
<feature type="compositionally biased region" description="Polar residues" evidence="11">
    <location>
        <begin position="594"/>
        <end position="603"/>
    </location>
</feature>
<reference evidence="13" key="1">
    <citation type="submission" date="2023-03" db="EMBL/GenBank/DDBJ databases">
        <title>Massive genome expansion in bonnet fungi (Mycena s.s.) driven by repeated elements and novel gene families across ecological guilds.</title>
        <authorList>
            <consortium name="Lawrence Berkeley National Laboratory"/>
            <person name="Harder C.B."/>
            <person name="Miyauchi S."/>
            <person name="Viragh M."/>
            <person name="Kuo A."/>
            <person name="Thoen E."/>
            <person name="Andreopoulos B."/>
            <person name="Lu D."/>
            <person name="Skrede I."/>
            <person name="Drula E."/>
            <person name="Henrissat B."/>
            <person name="Morin E."/>
            <person name="Kohler A."/>
            <person name="Barry K."/>
            <person name="LaButti K."/>
            <person name="Morin E."/>
            <person name="Salamov A."/>
            <person name="Lipzen A."/>
            <person name="Mereny Z."/>
            <person name="Hegedus B."/>
            <person name="Baldrian P."/>
            <person name="Stursova M."/>
            <person name="Weitz H."/>
            <person name="Taylor A."/>
            <person name="Grigoriev I.V."/>
            <person name="Nagy L.G."/>
            <person name="Martin F."/>
            <person name="Kauserud H."/>
        </authorList>
    </citation>
    <scope>NUCLEOTIDE SEQUENCE</scope>
    <source>
        <strain evidence="13">CBHHK002</strain>
    </source>
</reference>
<evidence type="ECO:0000259" key="12">
    <source>
        <dbReference type="Pfam" id="PF20231"/>
    </source>
</evidence>
<dbReference type="Pfam" id="PF20231">
    <property type="entry name" value="DUF6589"/>
    <property type="match status" value="1"/>
</dbReference>
<evidence type="ECO:0000256" key="3">
    <source>
        <dbReference type="ARBA" id="ARBA00012218"/>
    </source>
</evidence>
<keyword evidence="7" id="KW-0408">Iron</keyword>
<keyword evidence="6" id="KW-0999">Mitochondrion inner membrane</keyword>
<evidence type="ECO:0000256" key="10">
    <source>
        <dbReference type="ARBA" id="ARBA00023239"/>
    </source>
</evidence>
<feature type="region of interest" description="Disordered" evidence="11">
    <location>
        <begin position="571"/>
        <end position="603"/>
    </location>
</feature>
<dbReference type="GO" id="GO:0005743">
    <property type="term" value="C:mitochondrial inner membrane"/>
    <property type="evidence" value="ECO:0007669"/>
    <property type="project" value="UniProtKB-SubCell"/>
</dbReference>
<evidence type="ECO:0000256" key="9">
    <source>
        <dbReference type="ARBA" id="ARBA00023136"/>
    </source>
</evidence>
<comment type="subcellular location">
    <subcellularLocation>
        <location evidence="1">Mitochondrion inner membrane</location>
    </subcellularLocation>
</comment>
<dbReference type="EMBL" id="JARIHO010000094">
    <property type="protein sequence ID" value="KAJ7306175.1"/>
    <property type="molecule type" value="Genomic_DNA"/>
</dbReference>
<keyword evidence="5" id="KW-0479">Metal-binding</keyword>